<reference evidence="1" key="1">
    <citation type="submission" date="2020-10" db="EMBL/GenBank/DDBJ databases">
        <authorList>
            <person name="Gilroy R."/>
        </authorList>
    </citation>
    <scope>NUCLEOTIDE SEQUENCE</scope>
    <source>
        <strain evidence="1">ChiBcec15-4380</strain>
    </source>
</reference>
<dbReference type="SUPFAM" id="SSF109998">
    <property type="entry name" value="Triger factor/SurA peptide-binding domain-like"/>
    <property type="match status" value="1"/>
</dbReference>
<evidence type="ECO:0000313" key="1">
    <source>
        <dbReference type="EMBL" id="HIR51143.1"/>
    </source>
</evidence>
<comment type="caution">
    <text evidence="1">The sequence shown here is derived from an EMBL/GenBank/DDBJ whole genome shotgun (WGS) entry which is preliminary data.</text>
</comment>
<reference evidence="1" key="2">
    <citation type="journal article" date="2021" name="PeerJ">
        <title>Extensive microbial diversity within the chicken gut microbiome revealed by metagenomics and culture.</title>
        <authorList>
            <person name="Gilroy R."/>
            <person name="Ravi A."/>
            <person name="Getino M."/>
            <person name="Pursley I."/>
            <person name="Horton D.L."/>
            <person name="Alikhan N.F."/>
            <person name="Baker D."/>
            <person name="Gharbi K."/>
            <person name="Hall N."/>
            <person name="Watson M."/>
            <person name="Adriaenssens E.M."/>
            <person name="Foster-Nyarko E."/>
            <person name="Jarju S."/>
            <person name="Secka A."/>
            <person name="Antonio M."/>
            <person name="Oren A."/>
            <person name="Chaudhuri R.R."/>
            <person name="La Ragione R."/>
            <person name="Hildebrand F."/>
            <person name="Pallen M.J."/>
        </authorList>
    </citation>
    <scope>NUCLEOTIDE SEQUENCE</scope>
    <source>
        <strain evidence="1">ChiBcec15-4380</strain>
    </source>
</reference>
<dbReference type="Proteomes" id="UP000824239">
    <property type="component" value="Unassembled WGS sequence"/>
</dbReference>
<organism evidence="1 2">
    <name type="scientific">Candidatus Avoscillospira avicola</name>
    <dbReference type="NCBI Taxonomy" id="2840706"/>
    <lineage>
        <taxon>Bacteria</taxon>
        <taxon>Bacillati</taxon>
        <taxon>Bacillota</taxon>
        <taxon>Clostridia</taxon>
        <taxon>Eubacteriales</taxon>
        <taxon>Oscillospiraceae</taxon>
        <taxon>Oscillospiraceae incertae sedis</taxon>
        <taxon>Candidatus Avoscillospira</taxon>
    </lineage>
</organism>
<gene>
    <name evidence="1" type="ORF">IAA53_07640</name>
</gene>
<proteinExistence type="predicted"/>
<evidence type="ECO:0000313" key="2">
    <source>
        <dbReference type="Proteomes" id="UP000824239"/>
    </source>
</evidence>
<accession>A0A9D1IXQ3</accession>
<sequence>MQQHTVRSLRLASAVLIAALLVLAGLGIYAASRQGMEDDVMVCGDFRLSNTQLAYYYWSEYFYFAGAYGEYLDGVVDLTVPLDQQAYSDEQTWQDYLLDEALSTVRETMAMVFRAQEEGFTLSAQGEADLAEVLESFRTAAEENGYADLEAYLAASYGPGATEESFTDYLRCAHLAAEYADSLFEAIAPTEAEIREYYEAHAGEYLENYGVTRADGPMPHGVYLPFDSWGEAQAVYDDFLEGGATHDLLNNLGAANLGQTGELEEVTPDSIGEAAEAWFYDESRQSGDHAVVTEEDGSAAICYFVSAGQRTYWQRLAEDDLRHETYQNQYLTIVNAYTFYVNYDKIRITAPEGLYETQSAG</sequence>
<protein>
    <submittedName>
        <fullName evidence="1">Uncharacterized protein</fullName>
    </submittedName>
</protein>
<dbReference type="EMBL" id="DVHE01000058">
    <property type="protein sequence ID" value="HIR51143.1"/>
    <property type="molecule type" value="Genomic_DNA"/>
</dbReference>
<dbReference type="InterPro" id="IPR027304">
    <property type="entry name" value="Trigger_fact/SurA_dom_sf"/>
</dbReference>
<dbReference type="AlphaFoldDB" id="A0A9D1IXQ3"/>
<name>A0A9D1IXQ3_9FIRM</name>